<dbReference type="Proteomes" id="UP001529255">
    <property type="component" value="Unassembled WGS sequence"/>
</dbReference>
<feature type="transmembrane region" description="Helical" evidence="3">
    <location>
        <begin position="97"/>
        <end position="122"/>
    </location>
</feature>
<dbReference type="Pfam" id="PF07155">
    <property type="entry name" value="ECF-ribofla_trS"/>
    <property type="match status" value="1"/>
</dbReference>
<protein>
    <submittedName>
        <fullName evidence="4">ECF transporter S component</fullName>
    </submittedName>
</protein>
<dbReference type="Gene3D" id="1.10.1760.20">
    <property type="match status" value="1"/>
</dbReference>
<dbReference type="RefSeq" id="WP_285956287.1">
    <property type="nucleotide sequence ID" value="NZ_JASUZV010000014.1"/>
</dbReference>
<name>A0ABT7LUF2_9STRE</name>
<proteinExistence type="predicted"/>
<feature type="transmembrane region" description="Helical" evidence="3">
    <location>
        <begin position="128"/>
        <end position="146"/>
    </location>
</feature>
<evidence type="ECO:0000313" key="5">
    <source>
        <dbReference type="Proteomes" id="UP001529255"/>
    </source>
</evidence>
<evidence type="ECO:0000256" key="3">
    <source>
        <dbReference type="SAM" id="Phobius"/>
    </source>
</evidence>
<keyword evidence="2 3" id="KW-1133">Transmembrane helix</keyword>
<evidence type="ECO:0000313" key="4">
    <source>
        <dbReference type="EMBL" id="MDL5044256.1"/>
    </source>
</evidence>
<keyword evidence="5" id="KW-1185">Reference proteome</keyword>
<evidence type="ECO:0000256" key="2">
    <source>
        <dbReference type="ARBA" id="ARBA00022989"/>
    </source>
</evidence>
<accession>A0ABT7LUF2</accession>
<sequence length="158" mass="16981">MQNDKTKKLTLLAVLTALSVTFGFVAKIPTPTGLLTLVDAGIYFTAFYLSKKEGAIVGGLSAFLIDLLSSAPQWMFISLLIHGAQGYFAGFKGKYRIVGLLLATISMVGGYALASIFMYGIGSAVAEIIPNFCQNTLGILIGWILYQGFQKVQSRKGK</sequence>
<dbReference type="InterPro" id="IPR009825">
    <property type="entry name" value="ECF_substrate-spec-like"/>
</dbReference>
<organism evidence="4 5">
    <name type="scientific">Streptococcus raffinosi</name>
    <dbReference type="NCBI Taxonomy" id="3053355"/>
    <lineage>
        <taxon>Bacteria</taxon>
        <taxon>Bacillati</taxon>
        <taxon>Bacillota</taxon>
        <taxon>Bacilli</taxon>
        <taxon>Lactobacillales</taxon>
        <taxon>Streptococcaceae</taxon>
        <taxon>Streptococcus</taxon>
    </lineage>
</organism>
<evidence type="ECO:0000256" key="1">
    <source>
        <dbReference type="ARBA" id="ARBA00022692"/>
    </source>
</evidence>
<gene>
    <name evidence="4" type="ORF">QRD39_09090</name>
</gene>
<reference evidence="4 5" key="1">
    <citation type="submission" date="2023-06" db="EMBL/GenBank/DDBJ databases">
        <title>A potential novel species of Streptococcus isolated from human milk sample.</title>
        <authorList>
            <person name="Nguyen H.V."/>
            <person name="Trinh A.T.V."/>
            <person name="Hoang A.T.L."/>
            <person name="Bui L.N.H."/>
            <person name="Tran Q.T.L."/>
            <person name="Trinh T."/>
        </authorList>
    </citation>
    <scope>NUCLEOTIDE SEQUENCE [LARGE SCALE GENOMIC DNA]</scope>
    <source>
        <strain evidence="4 5">VTCC 12812</strain>
    </source>
</reference>
<dbReference type="EMBL" id="JASUZV010000014">
    <property type="protein sequence ID" value="MDL5044256.1"/>
    <property type="molecule type" value="Genomic_DNA"/>
</dbReference>
<keyword evidence="3" id="KW-0472">Membrane</keyword>
<dbReference type="PANTHER" id="PTHR37815:SF3">
    <property type="entry name" value="UPF0397 PROTEIN SPR0429"/>
    <property type="match status" value="1"/>
</dbReference>
<comment type="caution">
    <text evidence="4">The sequence shown here is derived from an EMBL/GenBank/DDBJ whole genome shotgun (WGS) entry which is preliminary data.</text>
</comment>
<keyword evidence="1 3" id="KW-0812">Transmembrane</keyword>
<dbReference type="PANTHER" id="PTHR37815">
    <property type="entry name" value="UPF0397 PROTEIN BC_2624-RELATED"/>
    <property type="match status" value="1"/>
</dbReference>